<dbReference type="KEGG" id="bcou:IC761_34400"/>
<feature type="domain" description="Helix-turn-helix" evidence="1">
    <location>
        <begin position="21"/>
        <end position="63"/>
    </location>
</feature>
<organism evidence="2 3">
    <name type="scientific">Bradyrhizobium commune</name>
    <dbReference type="NCBI Taxonomy" id="83627"/>
    <lineage>
        <taxon>Bacteria</taxon>
        <taxon>Pseudomonadati</taxon>
        <taxon>Pseudomonadota</taxon>
        <taxon>Alphaproteobacteria</taxon>
        <taxon>Hyphomicrobiales</taxon>
        <taxon>Nitrobacteraceae</taxon>
        <taxon>Bradyrhizobium</taxon>
    </lineage>
</organism>
<dbReference type="Proteomes" id="UP000594621">
    <property type="component" value="Chromosome"/>
</dbReference>
<evidence type="ECO:0000259" key="1">
    <source>
        <dbReference type="Pfam" id="PF12728"/>
    </source>
</evidence>
<keyword evidence="3" id="KW-1185">Reference proteome</keyword>
<accession>A0A7S9D5J2</accession>
<name>A0A7S9D5J2_9BRAD</name>
<proteinExistence type="predicted"/>
<dbReference type="EMBL" id="CP061379">
    <property type="protein sequence ID" value="QPF91473.1"/>
    <property type="molecule type" value="Genomic_DNA"/>
</dbReference>
<dbReference type="Pfam" id="PF12728">
    <property type="entry name" value="HTH_17"/>
    <property type="match status" value="1"/>
</dbReference>
<evidence type="ECO:0000313" key="2">
    <source>
        <dbReference type="EMBL" id="QPF91473.1"/>
    </source>
</evidence>
<sequence length="78" mass="8884">MIVVIMIENAIKPIAVSQEMAAKLLDIDRRKISRAVRNGELTPHQNGASVRLLVSDIEAWIRTWPQPAPRKPRARKDF</sequence>
<dbReference type="AlphaFoldDB" id="A0A7S9D5J2"/>
<reference evidence="2 3" key="1">
    <citation type="submission" date="2020-09" db="EMBL/GenBank/DDBJ databases">
        <title>Complete genomes of bradyrhizobia occurring on native shrubby legumes in Australia.</title>
        <authorList>
            <person name="Lafay B."/>
        </authorList>
    </citation>
    <scope>NUCLEOTIDE SEQUENCE [LARGE SCALE GENOMIC DNA]</scope>
    <source>
        <strain evidence="2 3">BDV5040</strain>
    </source>
</reference>
<gene>
    <name evidence="2" type="ORF">IC761_34400</name>
</gene>
<evidence type="ECO:0000313" key="3">
    <source>
        <dbReference type="Proteomes" id="UP000594621"/>
    </source>
</evidence>
<dbReference type="InterPro" id="IPR041657">
    <property type="entry name" value="HTH_17"/>
</dbReference>
<protein>
    <submittedName>
        <fullName evidence="2">Helix-turn-helix domain-containing protein</fullName>
    </submittedName>
</protein>
<dbReference type="RefSeq" id="WP_195801040.1">
    <property type="nucleotide sequence ID" value="NZ_CP061379.1"/>
</dbReference>